<comment type="similarity">
    <text evidence="1">Belongs to the 'phage' integrase family.</text>
</comment>
<dbReference type="AlphaFoldDB" id="A0A144QQF0"/>
<proteinExistence type="inferred from homology"/>
<evidence type="ECO:0000313" key="6">
    <source>
        <dbReference type="Proteomes" id="UP000076008"/>
    </source>
</evidence>
<dbReference type="SUPFAM" id="SSF56349">
    <property type="entry name" value="DNA breaking-rejoining enzymes"/>
    <property type="match status" value="1"/>
</dbReference>
<dbReference type="PANTHER" id="PTHR30629">
    <property type="entry name" value="PROPHAGE INTEGRASE"/>
    <property type="match status" value="1"/>
</dbReference>
<dbReference type="EMBL" id="FJXR01000025">
    <property type="protein sequence ID" value="CZV98824.1"/>
    <property type="molecule type" value="Genomic_DNA"/>
</dbReference>
<dbReference type="GO" id="GO:0015074">
    <property type="term" value="P:DNA integration"/>
    <property type="evidence" value="ECO:0007669"/>
    <property type="project" value="UniProtKB-KW"/>
</dbReference>
<evidence type="ECO:0000259" key="4">
    <source>
        <dbReference type="PROSITE" id="PS51898"/>
    </source>
</evidence>
<evidence type="ECO:0000256" key="1">
    <source>
        <dbReference type="ARBA" id="ARBA00008857"/>
    </source>
</evidence>
<dbReference type="PANTHER" id="PTHR30629:SF2">
    <property type="entry name" value="PROPHAGE INTEGRASE INTS-RELATED"/>
    <property type="match status" value="1"/>
</dbReference>
<dbReference type="InterPro" id="IPR050808">
    <property type="entry name" value="Phage_Integrase"/>
</dbReference>
<dbReference type="PROSITE" id="PS51898">
    <property type="entry name" value="TYR_RECOMBINASE"/>
    <property type="match status" value="1"/>
</dbReference>
<evidence type="ECO:0000256" key="2">
    <source>
        <dbReference type="ARBA" id="ARBA00022908"/>
    </source>
</evidence>
<dbReference type="GO" id="GO:0003677">
    <property type="term" value="F:DNA binding"/>
    <property type="evidence" value="ECO:0007669"/>
    <property type="project" value="InterPro"/>
</dbReference>
<dbReference type="CDD" id="cd00801">
    <property type="entry name" value="INT_P4_C"/>
    <property type="match status" value="1"/>
</dbReference>
<feature type="domain" description="Tyr recombinase" evidence="4">
    <location>
        <begin position="37"/>
        <end position="214"/>
    </location>
</feature>
<name>A0A144QQF0_ENTCL</name>
<gene>
    <name evidence="5" type="primary">intA_3</name>
    <name evidence="5" type="ORF">SAMEA2273318_03690</name>
</gene>
<keyword evidence="2" id="KW-0229">DNA integration</keyword>
<reference evidence="5 6" key="1">
    <citation type="submission" date="2016-03" db="EMBL/GenBank/DDBJ databases">
        <authorList>
            <consortium name="Pathogen Informatics"/>
        </authorList>
    </citation>
    <scope>NUCLEOTIDE SEQUENCE [LARGE SCALE GENOMIC DNA]</scope>
    <source>
        <strain evidence="6">e1252</strain>
    </source>
</reference>
<dbReference type="Pfam" id="PF00589">
    <property type="entry name" value="Phage_integrase"/>
    <property type="match status" value="1"/>
</dbReference>
<dbReference type="InterPro" id="IPR013762">
    <property type="entry name" value="Integrase-like_cat_sf"/>
</dbReference>
<dbReference type="Gene3D" id="1.10.443.10">
    <property type="entry name" value="Intergrase catalytic core"/>
    <property type="match status" value="1"/>
</dbReference>
<dbReference type="InterPro" id="IPR011010">
    <property type="entry name" value="DNA_brk_join_enz"/>
</dbReference>
<evidence type="ECO:0000256" key="3">
    <source>
        <dbReference type="ARBA" id="ARBA00023172"/>
    </source>
</evidence>
<protein>
    <submittedName>
        <fullName evidence="5">Putative integrase</fullName>
    </submittedName>
</protein>
<dbReference type="Proteomes" id="UP000076008">
    <property type="component" value="Unassembled WGS sequence"/>
</dbReference>
<keyword evidence="3" id="KW-0233">DNA recombination</keyword>
<dbReference type="InterPro" id="IPR002104">
    <property type="entry name" value="Integrase_catalytic"/>
</dbReference>
<evidence type="ECO:0000313" key="5">
    <source>
        <dbReference type="EMBL" id="CZV98824.1"/>
    </source>
</evidence>
<organism evidence="5 6">
    <name type="scientific">Enterobacter cloacae</name>
    <dbReference type="NCBI Taxonomy" id="550"/>
    <lineage>
        <taxon>Bacteria</taxon>
        <taxon>Pseudomonadati</taxon>
        <taxon>Pseudomonadota</taxon>
        <taxon>Gammaproteobacteria</taxon>
        <taxon>Enterobacterales</taxon>
        <taxon>Enterobacteriaceae</taxon>
        <taxon>Enterobacter</taxon>
        <taxon>Enterobacter cloacae complex</taxon>
    </lineage>
</organism>
<sequence length="244" mass="28087">MTRNVPKRMLAYGISWGIIFNNPSAAIETRYIAQATSRDVALTAEEIGILPRGIYTSNMNRRHKLALHLPIICMVRKSELIEATWSEVNFNALEWRIPGERMKMDNPHSVPLSKQALAMFEELKFLAGDSPYVFPSRNDHRHLISKTTLNCAVRTLDLNVRDFVIHDFRRTASTLLHEQDYNSDWVEKCLAHKIGGVHGIYNRAQYLNQRREMLQSWADFVDTQIEEGRQVVIGKFGKAYEING</sequence>
<accession>A0A144QQF0</accession>
<dbReference type="GO" id="GO:0006310">
    <property type="term" value="P:DNA recombination"/>
    <property type="evidence" value="ECO:0007669"/>
    <property type="project" value="UniProtKB-KW"/>
</dbReference>